<dbReference type="GeneTree" id="ENSGT00840000129887"/>
<reference evidence="16 17" key="1">
    <citation type="journal article" date="2021" name="G3 (Bethesda)">
        <title>Improved contiguity of the threespine stickleback genome using long-read sequencing.</title>
        <authorList>
            <person name="Nath S."/>
            <person name="Shaw D.E."/>
            <person name="White M.A."/>
        </authorList>
    </citation>
    <scope>NUCLEOTIDE SEQUENCE [LARGE SCALE GENOMIC DNA]</scope>
    <source>
        <strain evidence="16 17">Lake Benthic</strain>
    </source>
</reference>
<organism evidence="16 17">
    <name type="scientific">Gasterosteus aculeatus aculeatus</name>
    <name type="common">three-spined stickleback</name>
    <dbReference type="NCBI Taxonomy" id="481459"/>
    <lineage>
        <taxon>Eukaryota</taxon>
        <taxon>Metazoa</taxon>
        <taxon>Chordata</taxon>
        <taxon>Craniata</taxon>
        <taxon>Vertebrata</taxon>
        <taxon>Euteleostomi</taxon>
        <taxon>Actinopterygii</taxon>
        <taxon>Neopterygii</taxon>
        <taxon>Teleostei</taxon>
        <taxon>Neoteleostei</taxon>
        <taxon>Acanthomorphata</taxon>
        <taxon>Eupercaria</taxon>
        <taxon>Perciformes</taxon>
        <taxon>Cottioidei</taxon>
        <taxon>Gasterosteales</taxon>
        <taxon>Gasterosteidae</taxon>
        <taxon>Gasterosteus</taxon>
    </lineage>
</organism>
<name>A0AAQ4PDA8_GASAC</name>
<dbReference type="EC" id="1.1.1.270" evidence="3"/>
<evidence type="ECO:0000313" key="17">
    <source>
        <dbReference type="Proteomes" id="UP000007635"/>
    </source>
</evidence>
<evidence type="ECO:0000256" key="5">
    <source>
        <dbReference type="ARBA" id="ARBA00037929"/>
    </source>
</evidence>
<evidence type="ECO:0000256" key="1">
    <source>
        <dbReference type="ARBA" id="ARBA00006484"/>
    </source>
</evidence>
<proteinExistence type="inferred from homology"/>
<evidence type="ECO:0000256" key="4">
    <source>
        <dbReference type="ARBA" id="ARBA00024072"/>
    </source>
</evidence>
<dbReference type="PANTHER" id="PTHR43115:SF4">
    <property type="entry name" value="DEHYDROGENASE_REDUCTASE SDR FAMILY MEMBER 11"/>
    <property type="match status" value="1"/>
</dbReference>
<keyword evidence="17" id="KW-1185">Reference proteome</keyword>
<evidence type="ECO:0000256" key="7">
    <source>
        <dbReference type="ARBA" id="ARBA00048906"/>
    </source>
</evidence>
<evidence type="ECO:0000256" key="10">
    <source>
        <dbReference type="ARBA" id="ARBA00069606"/>
    </source>
</evidence>
<comment type="catalytic activity">
    <reaction evidence="6">
        <text>17beta-estradiol + NAD(+) = estrone + NADH + H(+)</text>
        <dbReference type="Rhea" id="RHEA:24612"/>
        <dbReference type="ChEBI" id="CHEBI:15378"/>
        <dbReference type="ChEBI" id="CHEBI:16469"/>
        <dbReference type="ChEBI" id="CHEBI:17263"/>
        <dbReference type="ChEBI" id="CHEBI:57540"/>
        <dbReference type="ChEBI" id="CHEBI:57945"/>
        <dbReference type="EC" id="1.1.1.62"/>
    </reaction>
</comment>
<evidence type="ECO:0000256" key="9">
    <source>
        <dbReference type="ARBA" id="ARBA00054702"/>
    </source>
</evidence>
<protein>
    <recommendedName>
        <fullName evidence="10">Dehydrogenase/reductase SDR family member 11</fullName>
        <ecNumber evidence="3">1.1.1.270</ecNumber>
        <ecNumber evidence="4">1.1.1.62</ecNumber>
    </recommendedName>
    <alternativeName>
        <fullName evidence="11">17-beta-hydroxysteroid dehydrogenase</fullName>
    </alternativeName>
    <alternativeName>
        <fullName evidence="12">3-beta-hydroxysteroid 3-dehydrogenase</fullName>
    </alternativeName>
    <alternativeName>
        <fullName evidence="14">Estradiol 17-beta-dehydrogenase</fullName>
    </alternativeName>
    <alternativeName>
        <fullName evidence="13">Short-chain dehydrogenase/reductase family 24C member 1</fullName>
    </alternativeName>
</protein>
<dbReference type="PRINTS" id="PR00081">
    <property type="entry name" value="GDHRDH"/>
</dbReference>
<comment type="catalytic activity">
    <reaction evidence="8">
        <text>a 3beta-hydroxysteroid + NADP(+) = a 3-oxosteroid + NADPH + H(+)</text>
        <dbReference type="Rhea" id="RHEA:34787"/>
        <dbReference type="ChEBI" id="CHEBI:15378"/>
        <dbReference type="ChEBI" id="CHEBI:36836"/>
        <dbReference type="ChEBI" id="CHEBI:47788"/>
        <dbReference type="ChEBI" id="CHEBI:57783"/>
        <dbReference type="ChEBI" id="CHEBI:58349"/>
        <dbReference type="EC" id="1.1.1.270"/>
    </reaction>
</comment>
<dbReference type="Gene3D" id="3.40.50.720">
    <property type="entry name" value="NAD(P)-binding Rossmann-like Domain"/>
    <property type="match status" value="1"/>
</dbReference>
<comment type="similarity">
    <text evidence="1 15">Belongs to the short-chain dehydrogenases/reductases (SDR) family.</text>
</comment>
<evidence type="ECO:0000256" key="11">
    <source>
        <dbReference type="ARBA" id="ARBA00075978"/>
    </source>
</evidence>
<dbReference type="Proteomes" id="UP000007635">
    <property type="component" value="Chromosome VII"/>
</dbReference>
<dbReference type="PRINTS" id="PR00080">
    <property type="entry name" value="SDRFAMILY"/>
</dbReference>
<comment type="catalytic activity">
    <reaction evidence="7">
        <text>17beta-estradiol + NADP(+) = estrone + NADPH + H(+)</text>
        <dbReference type="Rhea" id="RHEA:24616"/>
        <dbReference type="ChEBI" id="CHEBI:15378"/>
        <dbReference type="ChEBI" id="CHEBI:16469"/>
        <dbReference type="ChEBI" id="CHEBI:17263"/>
        <dbReference type="ChEBI" id="CHEBI:57783"/>
        <dbReference type="ChEBI" id="CHEBI:58349"/>
        <dbReference type="EC" id="1.1.1.62"/>
    </reaction>
</comment>
<reference evidence="16" key="2">
    <citation type="submission" date="2025-08" db="UniProtKB">
        <authorList>
            <consortium name="Ensembl"/>
        </authorList>
    </citation>
    <scope>IDENTIFICATION</scope>
</reference>
<evidence type="ECO:0000256" key="8">
    <source>
        <dbReference type="ARBA" id="ARBA00052853"/>
    </source>
</evidence>
<dbReference type="Ensembl" id="ENSGACT00000081573.1">
    <property type="protein sequence ID" value="ENSGACP00000036889.1"/>
    <property type="gene ID" value="ENSGACG00000020248.2"/>
</dbReference>
<reference evidence="16" key="3">
    <citation type="submission" date="2025-09" db="UniProtKB">
        <authorList>
            <consortium name="Ensembl"/>
        </authorList>
    </citation>
    <scope>IDENTIFICATION</scope>
</reference>
<dbReference type="InterPro" id="IPR002347">
    <property type="entry name" value="SDR_fam"/>
</dbReference>
<evidence type="ECO:0000256" key="2">
    <source>
        <dbReference type="ARBA" id="ARBA00023002"/>
    </source>
</evidence>
<evidence type="ECO:0000256" key="6">
    <source>
        <dbReference type="ARBA" id="ARBA00048022"/>
    </source>
</evidence>
<comment type="function">
    <text evidence="9">Catalyzes the conversion of the 17-keto group of estrone, 4- and 5-androstenes and 5-alpha-androstanes into their 17-beta-hydroxyl metabolites and the conversion of the 3-keto group of 3-, 3,17- and 3,20- diketosteroids into their 3-hydroxyl metabolites. Exhibits reductive 3-beta-hydroxysteroid dehydrogenase activity toward 5-beta-androstanes, 5-beta-pregnanes, 4-pregnenes and bile acids. May also reduce endogenous and exogenous alpha-dicarbonyl compounds and xenobiotic alicyclic ketones.</text>
</comment>
<accession>A0AAQ4PDA8</accession>
<dbReference type="Pfam" id="PF00106">
    <property type="entry name" value="adh_short"/>
    <property type="match status" value="1"/>
</dbReference>
<dbReference type="CDD" id="cd05343">
    <property type="entry name" value="Mgc4172-like_SDR_c"/>
    <property type="match status" value="1"/>
</dbReference>
<evidence type="ECO:0000256" key="14">
    <source>
        <dbReference type="ARBA" id="ARBA00078574"/>
    </source>
</evidence>
<evidence type="ECO:0000256" key="15">
    <source>
        <dbReference type="RuleBase" id="RU000363"/>
    </source>
</evidence>
<evidence type="ECO:0000256" key="12">
    <source>
        <dbReference type="ARBA" id="ARBA00077379"/>
    </source>
</evidence>
<dbReference type="AlphaFoldDB" id="A0AAQ4PDA8"/>
<dbReference type="SUPFAM" id="SSF51735">
    <property type="entry name" value="NAD(P)-binding Rossmann-fold domains"/>
    <property type="match status" value="1"/>
</dbReference>
<dbReference type="PANTHER" id="PTHR43115">
    <property type="entry name" value="DEHYDROGENASE/REDUCTASE SDR FAMILY MEMBER 11"/>
    <property type="match status" value="1"/>
</dbReference>
<dbReference type="GO" id="GO:0004303">
    <property type="term" value="F:estradiol 17-beta-dehydrogenase [NAD(P)+] activity"/>
    <property type="evidence" value="ECO:0007669"/>
    <property type="project" value="UniProtKB-EC"/>
</dbReference>
<dbReference type="GO" id="GO:0000253">
    <property type="term" value="F:3-beta-hydroxysteroid 3-dehydrogenase (NADP+) activity"/>
    <property type="evidence" value="ECO:0007669"/>
    <property type="project" value="UniProtKB-EC"/>
</dbReference>
<dbReference type="EC" id="1.1.1.62" evidence="4"/>
<keyword evidence="2" id="KW-0560">Oxidoreductase</keyword>
<evidence type="ECO:0000256" key="3">
    <source>
        <dbReference type="ARBA" id="ARBA00023621"/>
    </source>
</evidence>
<dbReference type="InterPro" id="IPR036291">
    <property type="entry name" value="NAD(P)-bd_dom_sf"/>
</dbReference>
<sequence>MERWKGRVALVTGASVGIGAAVARALVQQGMRVVGCARNVDKIEKLSAECQSAGYSGTLIPYKCDLSNEEEILSMFSAIKTLHKGVDVCINNAGLAHNEPLLSGKTDGWRNMIDVNVLALSICTREAYKSMKERNVDDGHIININSMGGHRVVPSADEHFYCATKYAVTALTEGIRQELREANTHIRATCISPGIVETEFAFRHHNSDPEKAAAVYESMKCLKAEDIASAVTFVLSAPAHVQVSRSVSFSLTFSPSKGSALCGDWFLYRSLSFVSPDWRCADEASRAGLIAVELEAVGGADQTAAMGRGQRGLEP</sequence>
<evidence type="ECO:0000313" key="16">
    <source>
        <dbReference type="Ensembl" id="ENSGACP00000036889.1"/>
    </source>
</evidence>
<evidence type="ECO:0000256" key="13">
    <source>
        <dbReference type="ARBA" id="ARBA00078009"/>
    </source>
</evidence>
<dbReference type="FunFam" id="3.40.50.720:FF:000047">
    <property type="entry name" value="NADP-dependent L-serine/L-allo-threonine dehydrogenase"/>
    <property type="match status" value="1"/>
</dbReference>
<comment type="pathway">
    <text evidence="5">Steroid biosynthesis; estrogen biosynthesis.</text>
</comment>